<keyword evidence="7" id="KW-0325">Glycoprotein</keyword>
<feature type="compositionally biased region" description="Basic residues" evidence="10">
    <location>
        <begin position="955"/>
        <end position="976"/>
    </location>
</feature>
<evidence type="ECO:0000256" key="8">
    <source>
        <dbReference type="PROSITE-ProRule" id="PRU00076"/>
    </source>
</evidence>
<name>A0AAW0X619_CHEQU</name>
<evidence type="ECO:0000256" key="6">
    <source>
        <dbReference type="ARBA" id="ARBA00023157"/>
    </source>
</evidence>
<feature type="domain" description="EGF-like" evidence="11">
    <location>
        <begin position="456"/>
        <end position="489"/>
    </location>
</feature>
<dbReference type="FunFam" id="2.10.25.10:FF:000037">
    <property type="entry name" value="Signal peptide, CUB domain and EGF-like domain-containing 2"/>
    <property type="match status" value="3"/>
</dbReference>
<feature type="region of interest" description="Disordered" evidence="10">
    <location>
        <begin position="950"/>
        <end position="990"/>
    </location>
</feature>
<dbReference type="AlphaFoldDB" id="A0AAW0X619"/>
<dbReference type="Proteomes" id="UP001445076">
    <property type="component" value="Unassembled WGS sequence"/>
</dbReference>
<dbReference type="FunFam" id="2.10.25.10:FF:000005">
    <property type="entry name" value="Fibrillin 2"/>
    <property type="match status" value="2"/>
</dbReference>
<dbReference type="SMART" id="SM00179">
    <property type="entry name" value="EGF_CA"/>
    <property type="match status" value="12"/>
</dbReference>
<evidence type="ECO:0000256" key="2">
    <source>
        <dbReference type="ARBA" id="ARBA00022525"/>
    </source>
</evidence>
<feature type="domain" description="HYR" evidence="12">
    <location>
        <begin position="772"/>
        <end position="854"/>
    </location>
</feature>
<dbReference type="InterPro" id="IPR035976">
    <property type="entry name" value="Sushi/SCR/CCP_sf"/>
</dbReference>
<protein>
    <submittedName>
        <fullName evidence="14">Uncharacterized protein</fullName>
    </submittedName>
</protein>
<evidence type="ECO:0000256" key="1">
    <source>
        <dbReference type="ARBA" id="ARBA00004613"/>
    </source>
</evidence>
<dbReference type="Pfam" id="PF07645">
    <property type="entry name" value="EGF_CA"/>
    <property type="match status" value="4"/>
</dbReference>
<dbReference type="InterPro" id="IPR049883">
    <property type="entry name" value="NOTCH1_EGF-like"/>
</dbReference>
<feature type="domain" description="Sushi" evidence="13">
    <location>
        <begin position="605"/>
        <end position="669"/>
    </location>
</feature>
<dbReference type="CDD" id="cd00054">
    <property type="entry name" value="EGF_CA"/>
    <property type="match status" value="7"/>
</dbReference>
<comment type="caution">
    <text evidence="8">Lacks conserved residue(s) required for the propagation of feature annotation.</text>
</comment>
<dbReference type="InterPro" id="IPR052080">
    <property type="entry name" value="vWF_C/EGF_Fibrillin"/>
</dbReference>
<keyword evidence="9" id="KW-0768">Sushi</keyword>
<evidence type="ECO:0000259" key="11">
    <source>
        <dbReference type="PROSITE" id="PS50026"/>
    </source>
</evidence>
<keyword evidence="2" id="KW-0964">Secreted</keyword>
<dbReference type="SUPFAM" id="SSF57196">
    <property type="entry name" value="EGF/Laminin"/>
    <property type="match status" value="1"/>
</dbReference>
<evidence type="ECO:0000256" key="4">
    <source>
        <dbReference type="ARBA" id="ARBA00022729"/>
    </source>
</evidence>
<organism evidence="14 15">
    <name type="scientific">Cherax quadricarinatus</name>
    <name type="common">Australian red claw crayfish</name>
    <dbReference type="NCBI Taxonomy" id="27406"/>
    <lineage>
        <taxon>Eukaryota</taxon>
        <taxon>Metazoa</taxon>
        <taxon>Ecdysozoa</taxon>
        <taxon>Arthropoda</taxon>
        <taxon>Crustacea</taxon>
        <taxon>Multicrustacea</taxon>
        <taxon>Malacostraca</taxon>
        <taxon>Eumalacostraca</taxon>
        <taxon>Eucarida</taxon>
        <taxon>Decapoda</taxon>
        <taxon>Pleocyemata</taxon>
        <taxon>Astacidea</taxon>
        <taxon>Parastacoidea</taxon>
        <taxon>Parastacidae</taxon>
        <taxon>Cherax</taxon>
    </lineage>
</organism>
<dbReference type="FunFam" id="2.10.25.10:FF:000240">
    <property type="entry name" value="Vitamin K-dependent protein S"/>
    <property type="match status" value="4"/>
</dbReference>
<gene>
    <name evidence="14" type="ORF">OTU49_003594</name>
</gene>
<dbReference type="PANTHER" id="PTHR47333:SF4">
    <property type="entry name" value="EGF-LIKE DOMAIN-CONTAINING PROTEIN"/>
    <property type="match status" value="1"/>
</dbReference>
<evidence type="ECO:0000256" key="3">
    <source>
        <dbReference type="ARBA" id="ARBA00022536"/>
    </source>
</evidence>
<keyword evidence="15" id="KW-1185">Reference proteome</keyword>
<evidence type="ECO:0000256" key="9">
    <source>
        <dbReference type="PROSITE-ProRule" id="PRU00302"/>
    </source>
</evidence>
<evidence type="ECO:0000259" key="13">
    <source>
        <dbReference type="PROSITE" id="PS50923"/>
    </source>
</evidence>
<keyword evidence="3 8" id="KW-0245">EGF-like domain</keyword>
<dbReference type="InterPro" id="IPR000436">
    <property type="entry name" value="Sushi_SCR_CCP_dom"/>
</dbReference>
<dbReference type="InterPro" id="IPR000742">
    <property type="entry name" value="EGF"/>
</dbReference>
<dbReference type="InterPro" id="IPR001881">
    <property type="entry name" value="EGF-like_Ca-bd_dom"/>
</dbReference>
<dbReference type="Gene3D" id="2.10.25.10">
    <property type="entry name" value="Laminin"/>
    <property type="match status" value="12"/>
</dbReference>
<accession>A0AAW0X619</accession>
<evidence type="ECO:0000313" key="15">
    <source>
        <dbReference type="Proteomes" id="UP001445076"/>
    </source>
</evidence>
<dbReference type="SUPFAM" id="SSF57184">
    <property type="entry name" value="Growth factor receptor domain"/>
    <property type="match status" value="4"/>
</dbReference>
<dbReference type="InterPro" id="IPR009030">
    <property type="entry name" value="Growth_fac_rcpt_cys_sf"/>
</dbReference>
<dbReference type="Gene3D" id="2.10.70.10">
    <property type="entry name" value="Complement Module, domain 1"/>
    <property type="match status" value="2"/>
</dbReference>
<evidence type="ECO:0000313" key="14">
    <source>
        <dbReference type="EMBL" id="KAK8739357.1"/>
    </source>
</evidence>
<dbReference type="InterPro" id="IPR003410">
    <property type="entry name" value="HYR_dom"/>
</dbReference>
<keyword evidence="4" id="KW-0732">Signal</keyword>
<keyword evidence="5" id="KW-0677">Repeat</keyword>
<feature type="domain" description="EGF-like" evidence="11">
    <location>
        <begin position="374"/>
        <end position="414"/>
    </location>
</feature>
<dbReference type="GO" id="GO:0005576">
    <property type="term" value="C:extracellular region"/>
    <property type="evidence" value="ECO:0007669"/>
    <property type="project" value="UniProtKB-SubCell"/>
</dbReference>
<reference evidence="14 15" key="1">
    <citation type="journal article" date="2024" name="BMC Genomics">
        <title>Genome assembly of redclaw crayfish (Cherax quadricarinatus) provides insights into its immune adaptation and hypoxia tolerance.</title>
        <authorList>
            <person name="Liu Z."/>
            <person name="Zheng J."/>
            <person name="Li H."/>
            <person name="Fang K."/>
            <person name="Wang S."/>
            <person name="He J."/>
            <person name="Zhou D."/>
            <person name="Weng S."/>
            <person name="Chi M."/>
            <person name="Gu Z."/>
            <person name="He J."/>
            <person name="Li F."/>
            <person name="Wang M."/>
        </authorList>
    </citation>
    <scope>NUCLEOTIDE SEQUENCE [LARGE SCALE GENOMIC DNA]</scope>
    <source>
        <strain evidence="14">ZL_2023a</strain>
    </source>
</reference>
<proteinExistence type="predicted"/>
<dbReference type="SUPFAM" id="SSF57535">
    <property type="entry name" value="Complement control module/SCR domain"/>
    <property type="match status" value="2"/>
</dbReference>
<comment type="subcellular location">
    <subcellularLocation>
        <location evidence="1">Secreted</location>
    </subcellularLocation>
</comment>
<evidence type="ECO:0000256" key="7">
    <source>
        <dbReference type="ARBA" id="ARBA00023180"/>
    </source>
</evidence>
<dbReference type="InterPro" id="IPR018097">
    <property type="entry name" value="EGF_Ca-bd_CS"/>
</dbReference>
<feature type="domain" description="EGF-like" evidence="11">
    <location>
        <begin position="26"/>
        <end position="62"/>
    </location>
</feature>
<dbReference type="PROSITE" id="PS01187">
    <property type="entry name" value="EGF_CA"/>
    <property type="match status" value="4"/>
</dbReference>
<feature type="disulfide bond" evidence="9">
    <location>
        <begin position="575"/>
        <end position="602"/>
    </location>
</feature>
<keyword evidence="6 9" id="KW-1015">Disulfide bond</keyword>
<dbReference type="PANTHER" id="PTHR47333">
    <property type="entry name" value="VON WILLEBRAND FACTOR C AND EGF DOMAIN-CONTAINING PROTEIN"/>
    <property type="match status" value="1"/>
</dbReference>
<evidence type="ECO:0000259" key="12">
    <source>
        <dbReference type="PROSITE" id="PS50825"/>
    </source>
</evidence>
<dbReference type="CDD" id="cd00033">
    <property type="entry name" value="CCP"/>
    <property type="match status" value="2"/>
</dbReference>
<dbReference type="EMBL" id="JARKIK010000037">
    <property type="protein sequence ID" value="KAK8739357.1"/>
    <property type="molecule type" value="Genomic_DNA"/>
</dbReference>
<evidence type="ECO:0000256" key="5">
    <source>
        <dbReference type="ARBA" id="ARBA00022737"/>
    </source>
</evidence>
<dbReference type="GO" id="GO:0005509">
    <property type="term" value="F:calcium ion binding"/>
    <property type="evidence" value="ECO:0007669"/>
    <property type="project" value="InterPro"/>
</dbReference>
<feature type="domain" description="EGF-like" evidence="11">
    <location>
        <begin position="129"/>
        <end position="168"/>
    </location>
</feature>
<dbReference type="SMART" id="SM00181">
    <property type="entry name" value="EGF"/>
    <property type="match status" value="12"/>
</dbReference>
<feature type="domain" description="Sushi" evidence="13">
    <location>
        <begin position="554"/>
        <end position="604"/>
    </location>
</feature>
<feature type="domain" description="EGF-like" evidence="11">
    <location>
        <begin position="292"/>
        <end position="328"/>
    </location>
</feature>
<dbReference type="Pfam" id="PF02494">
    <property type="entry name" value="HYR"/>
    <property type="match status" value="1"/>
</dbReference>
<feature type="domain" description="EGF-like" evidence="11">
    <location>
        <begin position="210"/>
        <end position="250"/>
    </location>
</feature>
<dbReference type="PROSITE" id="PS01186">
    <property type="entry name" value="EGF_2"/>
    <property type="match status" value="5"/>
</dbReference>
<dbReference type="SMART" id="SM00032">
    <property type="entry name" value="CCP"/>
    <property type="match status" value="2"/>
</dbReference>
<dbReference type="PROSITE" id="PS50923">
    <property type="entry name" value="SUSHI"/>
    <property type="match status" value="2"/>
</dbReference>
<sequence length="1043" mass="113816">MECQCPKGMKLTERVGNNTLDSECQDIDECLKENGGCSHLCINLQGTYECECPDGWQLEIPDDYFSYFDEEIPNFDVFNDVVWRKCVDIDECDEDNGGCSHICVNDNGGHRCTCPQGYFLGKDNLTCHDINECNIERGGCSHQCTNTDGSFKCSCPTGFRLVDVTRCLDVDECLSGNGGCSYKCVNQVGSYHCSCPPGLLLEDDNSTCADVNECGKDNGGCSHTCHNLHGRYTCSCPPGFRLANDGHNCEDENECRSNNGGCSHKCINKEGSYKCICPSGLKMAVDGLTCLDVDECGMNNGGCSHQCANHEAHYTCLCPTGFTLASDEHTCIDINECDLENGGCSYKCVNTEGGYKCHCSLGMELGKDGHICHDIDECANNNGGCKGHCHNTRGSYRCECQIGYQLGVDGTTCEDIDECSLANAGCSHGCTNTKGSFICTCPAGYQVAADSYTCLDIDECLSTPCQHDCFNTLGSFYCSCRPGYQQRPDAAHQCWDMNECEDGNNGGCAQDCFNTVGSYRCGCSLEYALSDDLHSCNYKPVFCPVIVAPLHGEMTCSEHLVGEAYPLGTTCFFTCSESAALHGNPNTTCLNTGMWSNNAVTCQAVKCSMLAEVEHGRVSPKRCIRRTSVVGQHCYLSCSSGFRVVGNPVRTCQPSGTWSPESPSPYCEKDTLKPFIQCPSDVMVDLAPHQSTAYVRLPQPKANVDWFRYVSGVQQKREQDQATTIPRYVDATPDWAKQLEADLPSGKTTVTFVARSPVSEESAACSFTVEVVDKEDPQVFGCPKSFTVHLPEGEVSAEVTWKEPVFKDNVEVAHLWKSLEPGRHLTSGNYPVHYVAMDPYRNRAKCSFTVTVQSRNSQSAHPPFQSNQVLTVCPGLNGGKPIPMYAWRVPQGCTIMGTTNSNNVLHAQWEHTLTNTQVNGVNSVVMGVRQSNPGPTHAPSVFTPLAVQQNQPQHSSHKLHNERKHGNHGKHFHGRNPVRGDVASSSYQDRTPSRTLASHFFEHFPALTALQPGTTLAIAHAHARGPNAHAQALAQARFHGFGK</sequence>
<evidence type="ECO:0000256" key="10">
    <source>
        <dbReference type="SAM" id="MobiDB-lite"/>
    </source>
</evidence>
<dbReference type="PROSITE" id="PS50825">
    <property type="entry name" value="HYR"/>
    <property type="match status" value="1"/>
</dbReference>
<comment type="caution">
    <text evidence="14">The sequence shown here is derived from an EMBL/GenBank/DDBJ whole genome shotgun (WGS) entry which is preliminary data.</text>
</comment>
<dbReference type="PROSITE" id="PS50026">
    <property type="entry name" value="EGF_3"/>
    <property type="match status" value="7"/>
</dbReference>
<dbReference type="Pfam" id="PF00084">
    <property type="entry name" value="Sushi"/>
    <property type="match status" value="2"/>
</dbReference>
<dbReference type="PROSITE" id="PS00010">
    <property type="entry name" value="ASX_HYDROXYL"/>
    <property type="match status" value="9"/>
</dbReference>
<dbReference type="Pfam" id="PF14670">
    <property type="entry name" value="FXa_inhibition"/>
    <property type="match status" value="8"/>
</dbReference>
<dbReference type="InterPro" id="IPR000152">
    <property type="entry name" value="EGF-type_Asp/Asn_hydroxyl_site"/>
</dbReference>
<feature type="domain" description="EGF-like" evidence="11">
    <location>
        <begin position="88"/>
        <end position="128"/>
    </location>
</feature>